<protein>
    <submittedName>
        <fullName evidence="1">Uncharacterized protein</fullName>
    </submittedName>
</protein>
<dbReference type="AlphaFoldDB" id="A0AAP0IP55"/>
<dbReference type="EMBL" id="JBBNAG010000007">
    <property type="protein sequence ID" value="KAK9118850.1"/>
    <property type="molecule type" value="Genomic_DNA"/>
</dbReference>
<accession>A0AAP0IP55</accession>
<name>A0AAP0IP55_9MAGN</name>
<evidence type="ECO:0000313" key="1">
    <source>
        <dbReference type="EMBL" id="KAK9118850.1"/>
    </source>
</evidence>
<reference evidence="1 2" key="1">
    <citation type="submission" date="2024-01" db="EMBL/GenBank/DDBJ databases">
        <title>Genome assemblies of Stephania.</title>
        <authorList>
            <person name="Yang L."/>
        </authorList>
    </citation>
    <scope>NUCLEOTIDE SEQUENCE [LARGE SCALE GENOMIC DNA]</scope>
    <source>
        <strain evidence="1">JXDWG</strain>
        <tissue evidence="1">Leaf</tissue>
    </source>
</reference>
<organism evidence="1 2">
    <name type="scientific">Stephania cephalantha</name>
    <dbReference type="NCBI Taxonomy" id="152367"/>
    <lineage>
        <taxon>Eukaryota</taxon>
        <taxon>Viridiplantae</taxon>
        <taxon>Streptophyta</taxon>
        <taxon>Embryophyta</taxon>
        <taxon>Tracheophyta</taxon>
        <taxon>Spermatophyta</taxon>
        <taxon>Magnoliopsida</taxon>
        <taxon>Ranunculales</taxon>
        <taxon>Menispermaceae</taxon>
        <taxon>Menispermoideae</taxon>
        <taxon>Cissampelideae</taxon>
        <taxon>Stephania</taxon>
    </lineage>
</organism>
<evidence type="ECO:0000313" key="2">
    <source>
        <dbReference type="Proteomes" id="UP001419268"/>
    </source>
</evidence>
<dbReference type="Proteomes" id="UP001419268">
    <property type="component" value="Unassembled WGS sequence"/>
</dbReference>
<gene>
    <name evidence="1" type="ORF">Scep_016943</name>
</gene>
<sequence length="156" mass="17917">MRAYVRAFSNSLPAVQSMESSPRIPPLSFMKAHPHPSSIPSKLIVNFFLPYQLEIAFKEVEENHVSAEELGKGIHQDHQVHMQALQLKARRRLSRVRYMSIIFIKQEEKLGSILPICIPDKNLEVMNELMEMKELGSDTNFIEEVGDKENETIEVV</sequence>
<comment type="caution">
    <text evidence="1">The sequence shown here is derived from an EMBL/GenBank/DDBJ whole genome shotgun (WGS) entry which is preliminary data.</text>
</comment>
<keyword evidence="2" id="KW-1185">Reference proteome</keyword>
<proteinExistence type="predicted"/>